<dbReference type="Proteomes" id="UP001590950">
    <property type="component" value="Unassembled WGS sequence"/>
</dbReference>
<dbReference type="EMBL" id="JBEFKJ010000021">
    <property type="protein sequence ID" value="KAL2040431.1"/>
    <property type="molecule type" value="Genomic_DNA"/>
</dbReference>
<gene>
    <name evidence="2" type="ORF">N7G274_006874</name>
</gene>
<comment type="caution">
    <text evidence="2">The sequence shown here is derived from an EMBL/GenBank/DDBJ whole genome shotgun (WGS) entry which is preliminary data.</text>
</comment>
<reference evidence="2 3" key="1">
    <citation type="submission" date="2024-09" db="EMBL/GenBank/DDBJ databases">
        <title>Rethinking Asexuality: The Enigmatic Case of Functional Sexual Genes in Lepraria (Stereocaulaceae).</title>
        <authorList>
            <person name="Doellman M."/>
            <person name="Sun Y."/>
            <person name="Barcenas-Pena A."/>
            <person name="Lumbsch H.T."/>
            <person name="Grewe F."/>
        </authorList>
    </citation>
    <scope>NUCLEOTIDE SEQUENCE [LARGE SCALE GENOMIC DNA]</scope>
    <source>
        <strain evidence="2 3">Mercado 3170</strain>
    </source>
</reference>
<dbReference type="Pfam" id="PF12937">
    <property type="entry name" value="F-box-like"/>
    <property type="match status" value="1"/>
</dbReference>
<keyword evidence="3" id="KW-1185">Reference proteome</keyword>
<feature type="domain" description="F-box" evidence="1">
    <location>
        <begin position="19"/>
        <end position="68"/>
    </location>
</feature>
<dbReference type="SUPFAM" id="SSF81383">
    <property type="entry name" value="F-box domain"/>
    <property type="match status" value="1"/>
</dbReference>
<evidence type="ECO:0000313" key="3">
    <source>
        <dbReference type="Proteomes" id="UP001590950"/>
    </source>
</evidence>
<evidence type="ECO:0000313" key="2">
    <source>
        <dbReference type="EMBL" id="KAL2040431.1"/>
    </source>
</evidence>
<dbReference type="PROSITE" id="PS50181">
    <property type="entry name" value="FBOX"/>
    <property type="match status" value="1"/>
</dbReference>
<evidence type="ECO:0000259" key="1">
    <source>
        <dbReference type="PROSITE" id="PS50181"/>
    </source>
</evidence>
<name>A0ABR4A699_9LECA</name>
<sequence>MASLEVPRITGDVDGAKQTMALFDLPNEVLIHVLACLDTLALLQVRAVAHRFQNLIIRIVHARLLQAASLKDRKLILECYHPSAQYTEPYLHCDYLGTPGLSGDTAGQGSIYEIAEDHASEGTLQTLYSRFRPTRNDPQPTLFRSHPAGDIPGSRTMERAAARMIPQAEVVSQNVNLEAHEPFTQLRLLASLVQVGPRRGFFISIQNIVEKKTARIFRTWLAEMAERTVHDDAANSPASISPEEESVVWVDHNKIAGLRVRVKETRWRKDAPILIHRDEGQAISYSLELRELLISTTHLMLAVEKSLQDTETDSGRAMVFGSFATANT</sequence>
<dbReference type="InterPro" id="IPR036047">
    <property type="entry name" value="F-box-like_dom_sf"/>
</dbReference>
<dbReference type="InterPro" id="IPR001810">
    <property type="entry name" value="F-box_dom"/>
</dbReference>
<proteinExistence type="predicted"/>
<protein>
    <recommendedName>
        <fullName evidence="1">F-box domain-containing protein</fullName>
    </recommendedName>
</protein>
<accession>A0ABR4A699</accession>
<organism evidence="2 3">
    <name type="scientific">Stereocaulon virgatum</name>
    <dbReference type="NCBI Taxonomy" id="373712"/>
    <lineage>
        <taxon>Eukaryota</taxon>
        <taxon>Fungi</taxon>
        <taxon>Dikarya</taxon>
        <taxon>Ascomycota</taxon>
        <taxon>Pezizomycotina</taxon>
        <taxon>Lecanoromycetes</taxon>
        <taxon>OSLEUM clade</taxon>
        <taxon>Lecanoromycetidae</taxon>
        <taxon>Lecanorales</taxon>
        <taxon>Lecanorineae</taxon>
        <taxon>Stereocaulaceae</taxon>
        <taxon>Stereocaulon</taxon>
    </lineage>
</organism>